<dbReference type="InterPro" id="IPR004358">
    <property type="entry name" value="Sig_transdc_His_kin-like_C"/>
</dbReference>
<dbReference type="eggNOG" id="COG2202">
    <property type="taxonomic scope" value="Bacteria"/>
</dbReference>
<dbReference type="InterPro" id="IPR001789">
    <property type="entry name" value="Sig_transdc_resp-reg_receiver"/>
</dbReference>
<feature type="domain" description="Response regulatory" evidence="13">
    <location>
        <begin position="698"/>
        <end position="814"/>
    </location>
</feature>
<dbReference type="SUPFAM" id="SSF47384">
    <property type="entry name" value="Homodimeric domain of signal transducing histidine kinase"/>
    <property type="match status" value="1"/>
</dbReference>
<evidence type="ECO:0000256" key="1">
    <source>
        <dbReference type="ARBA" id="ARBA00000085"/>
    </source>
</evidence>
<feature type="domain" description="Histidine kinase" evidence="12">
    <location>
        <begin position="452"/>
        <end position="675"/>
    </location>
</feature>
<evidence type="ECO:0000256" key="6">
    <source>
        <dbReference type="ARBA" id="ARBA00022777"/>
    </source>
</evidence>
<feature type="modified residue" description="4-aspartylphosphate" evidence="9">
    <location>
        <position position="749"/>
    </location>
</feature>
<dbReference type="InterPro" id="IPR001610">
    <property type="entry name" value="PAC"/>
</dbReference>
<feature type="domain" description="PAS" evidence="14">
    <location>
        <begin position="37"/>
        <end position="106"/>
    </location>
</feature>
<dbReference type="PROSITE" id="PS50113">
    <property type="entry name" value="PAC"/>
    <property type="match status" value="2"/>
</dbReference>
<evidence type="ECO:0000259" key="14">
    <source>
        <dbReference type="PROSITE" id="PS50112"/>
    </source>
</evidence>
<dbReference type="PROSITE" id="PS50112">
    <property type="entry name" value="PAS"/>
    <property type="match status" value="3"/>
</dbReference>
<dbReference type="GO" id="GO:0006355">
    <property type="term" value="P:regulation of DNA-templated transcription"/>
    <property type="evidence" value="ECO:0007669"/>
    <property type="project" value="InterPro"/>
</dbReference>
<dbReference type="CDD" id="cd00130">
    <property type="entry name" value="PAS"/>
    <property type="match status" value="3"/>
</dbReference>
<dbReference type="SUPFAM" id="SSF55785">
    <property type="entry name" value="PYP-like sensor domain (PAS domain)"/>
    <property type="match status" value="3"/>
</dbReference>
<dbReference type="PRINTS" id="PR00344">
    <property type="entry name" value="BCTRLSENSOR"/>
</dbReference>
<dbReference type="SMART" id="SM00388">
    <property type="entry name" value="HisKA"/>
    <property type="match status" value="1"/>
</dbReference>
<keyword evidence="7" id="KW-0067">ATP-binding</keyword>
<dbReference type="AlphaFoldDB" id="E1QLH1"/>
<evidence type="ECO:0000256" key="3">
    <source>
        <dbReference type="ARBA" id="ARBA00022553"/>
    </source>
</evidence>
<dbReference type="EC" id="2.7.13.3" evidence="2"/>
<accession>E1QLH1</accession>
<dbReference type="PROSITE" id="PS50109">
    <property type="entry name" value="HIS_KIN"/>
    <property type="match status" value="1"/>
</dbReference>
<evidence type="ECO:0000256" key="10">
    <source>
        <dbReference type="SAM" id="Coils"/>
    </source>
</evidence>
<dbReference type="KEGG" id="dbr:Deba_3053"/>
<dbReference type="Gene3D" id="3.40.50.2300">
    <property type="match status" value="1"/>
</dbReference>
<evidence type="ECO:0000256" key="2">
    <source>
        <dbReference type="ARBA" id="ARBA00012438"/>
    </source>
</evidence>
<dbReference type="SUPFAM" id="SSF55874">
    <property type="entry name" value="ATPase domain of HSP90 chaperone/DNA topoisomerase II/histidine kinase"/>
    <property type="match status" value="1"/>
</dbReference>
<dbReference type="NCBIfam" id="TIGR00229">
    <property type="entry name" value="sensory_box"/>
    <property type="match status" value="3"/>
</dbReference>
<feature type="domain" description="PAC" evidence="15">
    <location>
        <begin position="252"/>
        <end position="304"/>
    </location>
</feature>
<dbReference type="InterPro" id="IPR013656">
    <property type="entry name" value="PAS_4"/>
</dbReference>
<dbReference type="PANTHER" id="PTHR43065">
    <property type="entry name" value="SENSOR HISTIDINE KINASE"/>
    <property type="match status" value="1"/>
</dbReference>
<keyword evidence="6 16" id="KW-0418">Kinase</keyword>
<dbReference type="eggNOG" id="COG0784">
    <property type="taxonomic scope" value="Bacteria"/>
</dbReference>
<feature type="coiled-coil region" evidence="10">
    <location>
        <begin position="416"/>
        <end position="446"/>
    </location>
</feature>
<proteinExistence type="predicted"/>
<evidence type="ECO:0000256" key="8">
    <source>
        <dbReference type="ARBA" id="ARBA00023012"/>
    </source>
</evidence>
<evidence type="ECO:0000259" key="12">
    <source>
        <dbReference type="PROSITE" id="PS50109"/>
    </source>
</evidence>
<evidence type="ECO:0000259" key="15">
    <source>
        <dbReference type="PROSITE" id="PS50113"/>
    </source>
</evidence>
<dbReference type="Pfam" id="PF08448">
    <property type="entry name" value="PAS_4"/>
    <property type="match status" value="1"/>
</dbReference>
<evidence type="ECO:0000256" key="9">
    <source>
        <dbReference type="PROSITE-ProRule" id="PRU00169"/>
    </source>
</evidence>
<evidence type="ECO:0000256" key="11">
    <source>
        <dbReference type="SAM" id="MobiDB-lite"/>
    </source>
</evidence>
<evidence type="ECO:0000259" key="13">
    <source>
        <dbReference type="PROSITE" id="PS50110"/>
    </source>
</evidence>
<keyword evidence="17" id="KW-1185">Reference proteome</keyword>
<dbReference type="HOGENOM" id="CLU_000445_114_51_7"/>
<feature type="region of interest" description="Disordered" evidence="11">
    <location>
        <begin position="1"/>
        <end position="22"/>
    </location>
</feature>
<evidence type="ECO:0000256" key="7">
    <source>
        <dbReference type="ARBA" id="ARBA00022840"/>
    </source>
</evidence>
<dbReference type="GO" id="GO:0005524">
    <property type="term" value="F:ATP binding"/>
    <property type="evidence" value="ECO:0007669"/>
    <property type="project" value="UniProtKB-KW"/>
</dbReference>
<dbReference type="CDD" id="cd00082">
    <property type="entry name" value="HisKA"/>
    <property type="match status" value="1"/>
</dbReference>
<dbReference type="Gene3D" id="3.30.450.20">
    <property type="entry name" value="PAS domain"/>
    <property type="match status" value="3"/>
</dbReference>
<evidence type="ECO:0000256" key="4">
    <source>
        <dbReference type="ARBA" id="ARBA00022679"/>
    </source>
</evidence>
<keyword evidence="4" id="KW-0808">Transferase</keyword>
<dbReference type="InterPro" id="IPR036097">
    <property type="entry name" value="HisK_dim/P_sf"/>
</dbReference>
<dbReference type="PANTHER" id="PTHR43065:SF42">
    <property type="entry name" value="TWO-COMPONENT SENSOR PPRA"/>
    <property type="match status" value="1"/>
</dbReference>
<evidence type="ECO:0000313" key="17">
    <source>
        <dbReference type="Proteomes" id="UP000009047"/>
    </source>
</evidence>
<comment type="catalytic activity">
    <reaction evidence="1">
        <text>ATP + protein L-histidine = ADP + protein N-phospho-L-histidine.</text>
        <dbReference type="EC" id="2.7.13.3"/>
    </reaction>
</comment>
<dbReference type="Gene3D" id="3.30.565.10">
    <property type="entry name" value="Histidine kinase-like ATPase, C-terminal domain"/>
    <property type="match status" value="1"/>
</dbReference>
<keyword evidence="8" id="KW-0902">Two-component regulatory system</keyword>
<keyword evidence="5" id="KW-0547">Nucleotide-binding</keyword>
<organism evidence="16 17">
    <name type="scientific">Desulfarculus baarsii (strain ATCC 33931 / DSM 2075 / LMG 7858 / VKM B-1802 / 2st14)</name>
    <dbReference type="NCBI Taxonomy" id="644282"/>
    <lineage>
        <taxon>Bacteria</taxon>
        <taxon>Pseudomonadati</taxon>
        <taxon>Thermodesulfobacteriota</taxon>
        <taxon>Desulfarculia</taxon>
        <taxon>Desulfarculales</taxon>
        <taxon>Desulfarculaceae</taxon>
        <taxon>Desulfarculus</taxon>
    </lineage>
</organism>
<feature type="domain" description="PAS" evidence="14">
    <location>
        <begin position="161"/>
        <end position="225"/>
    </location>
</feature>
<dbReference type="eggNOG" id="COG3829">
    <property type="taxonomic scope" value="Bacteria"/>
</dbReference>
<dbReference type="InterPro" id="IPR005467">
    <property type="entry name" value="His_kinase_dom"/>
</dbReference>
<dbReference type="InterPro" id="IPR000700">
    <property type="entry name" value="PAS-assoc_C"/>
</dbReference>
<dbReference type="InterPro" id="IPR011006">
    <property type="entry name" value="CheY-like_superfamily"/>
</dbReference>
<dbReference type="InterPro" id="IPR036890">
    <property type="entry name" value="HATPase_C_sf"/>
</dbReference>
<dbReference type="Gene3D" id="1.10.287.130">
    <property type="match status" value="1"/>
</dbReference>
<dbReference type="SMART" id="SM00086">
    <property type="entry name" value="PAC"/>
    <property type="match status" value="2"/>
</dbReference>
<dbReference type="EMBL" id="CP002085">
    <property type="protein sequence ID" value="ADK86406.1"/>
    <property type="molecule type" value="Genomic_DNA"/>
</dbReference>
<reference evidence="16 17" key="1">
    <citation type="journal article" date="2010" name="Stand. Genomic Sci.">
        <title>Complete genome sequence of Desulfarculus baarsii type strain (2st14).</title>
        <authorList>
            <person name="Sun H."/>
            <person name="Spring S."/>
            <person name="Lapidus A."/>
            <person name="Davenport K."/>
            <person name="Del Rio T.G."/>
            <person name="Tice H."/>
            <person name="Nolan M."/>
            <person name="Copeland A."/>
            <person name="Cheng J.F."/>
            <person name="Lucas S."/>
            <person name="Tapia R."/>
            <person name="Goodwin L."/>
            <person name="Pitluck S."/>
            <person name="Ivanova N."/>
            <person name="Pagani I."/>
            <person name="Mavromatis K."/>
            <person name="Ovchinnikova G."/>
            <person name="Pati A."/>
            <person name="Chen A."/>
            <person name="Palaniappan K."/>
            <person name="Hauser L."/>
            <person name="Chang Y.J."/>
            <person name="Jeffries C.D."/>
            <person name="Detter J.C."/>
            <person name="Han C."/>
            <person name="Rohde M."/>
            <person name="Brambilla E."/>
            <person name="Goker M."/>
            <person name="Woyke T."/>
            <person name="Bristow J."/>
            <person name="Eisen J.A."/>
            <person name="Markowitz V."/>
            <person name="Hugenholtz P."/>
            <person name="Kyrpides N.C."/>
            <person name="Klenk H.P."/>
            <person name="Land M."/>
        </authorList>
    </citation>
    <scope>NUCLEOTIDE SEQUENCE [LARGE SCALE GENOMIC DNA]</scope>
    <source>
        <strain evidence="17">ATCC 33931 / DSM 2075 / LMG 7858 / VKM B-1802 / 2st14</strain>
    </source>
</reference>
<dbReference type="PROSITE" id="PS50110">
    <property type="entry name" value="RESPONSE_REGULATORY"/>
    <property type="match status" value="1"/>
</dbReference>
<sequence>MPEAKKTSRPGGDGQAPDDPRRELADLRRRLAELEQSEAALRMIVEASLNGVIVFQDGKAQFVNQAISRFSGYAPEELLGRPIFDLLHPEDRDLIVERHLTRLRGGDAPQNYQLRFIHKDGDLRWLTVAGVRVEWLGRPAVLCFFGDITDERFLQEELRRGAQELRNILDASPTAMFVIDRAHRITHWNRACEALTDFSADEVIRSQRHAEVFYGKDRPLLADLIVDGAPLAEMRRVYGPSVEPSPLIRGAFQAEGHFSSLGGAPTWLYFLAAPLKDADGQVVGAIETLFDVSQDKRAQKALRESELRYRALFEASSDAIFIFDGDALVDCNPAAEELLGFERQRMIGKPAWDASPDEQPDGRPSPEVARRMLALARRGQPQFFHWVSVKEGGQPVQLEMTLKSLDIPGRDLVLALARDVTERTKAEEEKRLLEEQLRQSQKMEALGTLAGGIAHDFNNILGAVMGYGELALSRAARGRDCAGEISQVLYAADRAKSLVRQILTFSRKVESRPRPMDLNSDVKRCVELLRNLIPKMIHIELDLAPDLALVSADSNQIEQVLINLGVNAADAMPGGGRLAIATRNLDVDQDFCQGRPDLSPGPYVLLEVTDSGQGMDQQTLDHIFDPFFTTKEVGHGTGLGLSTAYGIVKGHGGRIACRSAPGQGATFRVYLPALPEAAAALDPAQPAAPRRDLGGHETILVVDDEERLLGVARRGLEREGYMVITALNGEEALTVFEPMAGRIDLVVLDVGMPGMGGRRCLQRMRELKPDVKVLVASGYPPEGVLGQALEQKPDGFLPKPYQLDELLGVIRDVLDGTAPSLD</sequence>
<gene>
    <name evidence="16" type="ordered locus">Deba_3053</name>
</gene>
<dbReference type="InterPro" id="IPR035965">
    <property type="entry name" value="PAS-like_dom_sf"/>
</dbReference>
<dbReference type="SMART" id="SM00448">
    <property type="entry name" value="REC"/>
    <property type="match status" value="1"/>
</dbReference>
<dbReference type="SMART" id="SM00091">
    <property type="entry name" value="PAS"/>
    <property type="match status" value="3"/>
</dbReference>
<dbReference type="OrthoDB" id="9806821at2"/>
<dbReference type="Pfam" id="PF00989">
    <property type="entry name" value="PAS"/>
    <property type="match status" value="2"/>
</dbReference>
<dbReference type="InterPro" id="IPR013767">
    <property type="entry name" value="PAS_fold"/>
</dbReference>
<dbReference type="SMART" id="SM00387">
    <property type="entry name" value="HATPase_c"/>
    <property type="match status" value="1"/>
</dbReference>
<dbReference type="InterPro" id="IPR003661">
    <property type="entry name" value="HisK_dim/P_dom"/>
</dbReference>
<name>E1QLH1_DESB2</name>
<dbReference type="Pfam" id="PF02518">
    <property type="entry name" value="HATPase_c"/>
    <property type="match status" value="1"/>
</dbReference>
<dbReference type="GO" id="GO:0000155">
    <property type="term" value="F:phosphorelay sensor kinase activity"/>
    <property type="evidence" value="ECO:0007669"/>
    <property type="project" value="InterPro"/>
</dbReference>
<keyword evidence="10" id="KW-0175">Coiled coil</keyword>
<keyword evidence="3 9" id="KW-0597">Phosphoprotein</keyword>
<protein>
    <recommendedName>
        <fullName evidence="2">histidine kinase</fullName>
        <ecNumber evidence="2">2.7.13.3</ecNumber>
    </recommendedName>
</protein>
<evidence type="ECO:0000313" key="16">
    <source>
        <dbReference type="EMBL" id="ADK86406.1"/>
    </source>
</evidence>
<dbReference type="eggNOG" id="COG4191">
    <property type="taxonomic scope" value="Bacteria"/>
</dbReference>
<dbReference type="Proteomes" id="UP000009047">
    <property type="component" value="Chromosome"/>
</dbReference>
<feature type="domain" description="PAC" evidence="15">
    <location>
        <begin position="110"/>
        <end position="160"/>
    </location>
</feature>
<dbReference type="STRING" id="644282.Deba_3053"/>
<dbReference type="InterPro" id="IPR003594">
    <property type="entry name" value="HATPase_dom"/>
</dbReference>
<dbReference type="InterPro" id="IPR000014">
    <property type="entry name" value="PAS"/>
</dbReference>
<dbReference type="Pfam" id="PF00072">
    <property type="entry name" value="Response_reg"/>
    <property type="match status" value="1"/>
</dbReference>
<dbReference type="RefSeq" id="WP_013259843.1">
    <property type="nucleotide sequence ID" value="NC_014365.1"/>
</dbReference>
<feature type="domain" description="PAS" evidence="14">
    <location>
        <begin position="305"/>
        <end position="349"/>
    </location>
</feature>
<evidence type="ECO:0000256" key="5">
    <source>
        <dbReference type="ARBA" id="ARBA00022741"/>
    </source>
</evidence>
<dbReference type="SUPFAM" id="SSF52172">
    <property type="entry name" value="CheY-like"/>
    <property type="match status" value="1"/>
</dbReference>